<evidence type="ECO:0000313" key="2">
    <source>
        <dbReference type="Proteomes" id="UP000504615"/>
    </source>
</evidence>
<sequence>MDFPWVITRTRRKVRIRISFFSRRRSPRHRYCQHRAAVTVARICRKMTAKRDRAPVVTARVTAEWRFGYRESEYDIAVAECFSHFFPCAGGTTDTHGIPRDARSARPYSSVPASSRRDARLFTPTHRSG</sequence>
<gene>
    <name evidence="3" type="primary">LOC105434238</name>
</gene>
<feature type="region of interest" description="Disordered" evidence="1">
    <location>
        <begin position="94"/>
        <end position="129"/>
    </location>
</feature>
<dbReference type="AlphaFoldDB" id="A0A6I9WZB1"/>
<reference evidence="3" key="1">
    <citation type="submission" date="2025-08" db="UniProtKB">
        <authorList>
            <consortium name="RefSeq"/>
        </authorList>
    </citation>
    <scope>IDENTIFICATION</scope>
</reference>
<dbReference type="RefSeq" id="XP_011648203.1">
    <property type="nucleotide sequence ID" value="XM_011649901.2"/>
</dbReference>
<evidence type="ECO:0000313" key="3">
    <source>
        <dbReference type="RefSeq" id="XP_011648203.1"/>
    </source>
</evidence>
<dbReference type="GeneID" id="105434238"/>
<proteinExistence type="predicted"/>
<accession>A0A6I9WZB1</accession>
<evidence type="ECO:0000256" key="1">
    <source>
        <dbReference type="SAM" id="MobiDB-lite"/>
    </source>
</evidence>
<protein>
    <submittedName>
        <fullName evidence="3">Uncharacterized protein LOC105434238 isoform X1</fullName>
    </submittedName>
</protein>
<dbReference type="KEGG" id="pbar:105434238"/>
<dbReference type="Proteomes" id="UP000504615">
    <property type="component" value="Unplaced"/>
</dbReference>
<name>A0A6I9WZB1_9HYME</name>
<keyword evidence="2" id="KW-1185">Reference proteome</keyword>
<organism evidence="2 3">
    <name type="scientific">Pogonomyrmex barbatus</name>
    <name type="common">red harvester ant</name>
    <dbReference type="NCBI Taxonomy" id="144034"/>
    <lineage>
        <taxon>Eukaryota</taxon>
        <taxon>Metazoa</taxon>
        <taxon>Ecdysozoa</taxon>
        <taxon>Arthropoda</taxon>
        <taxon>Hexapoda</taxon>
        <taxon>Insecta</taxon>
        <taxon>Pterygota</taxon>
        <taxon>Neoptera</taxon>
        <taxon>Endopterygota</taxon>
        <taxon>Hymenoptera</taxon>
        <taxon>Apocrita</taxon>
        <taxon>Aculeata</taxon>
        <taxon>Formicoidea</taxon>
        <taxon>Formicidae</taxon>
        <taxon>Myrmicinae</taxon>
        <taxon>Pogonomyrmex</taxon>
    </lineage>
</organism>